<organism evidence="1 2">
    <name type="scientific">Vibrio spartinae</name>
    <dbReference type="NCBI Taxonomy" id="1918945"/>
    <lineage>
        <taxon>Bacteria</taxon>
        <taxon>Pseudomonadati</taxon>
        <taxon>Pseudomonadota</taxon>
        <taxon>Gammaproteobacteria</taxon>
        <taxon>Vibrionales</taxon>
        <taxon>Vibrionaceae</taxon>
        <taxon>Vibrio</taxon>
    </lineage>
</organism>
<sequence>MNTTIIGVDLATKAIQVCVYAHSKVQSNKELTPQQFNAFLRQQSPCVVVFESCSGSNYWAQYWFPTLGILGGVHQCIRVEFNYA</sequence>
<evidence type="ECO:0000313" key="2">
    <source>
        <dbReference type="Proteomes" id="UP000184774"/>
    </source>
</evidence>
<gene>
    <name evidence="1" type="ORF">VSP9026_03146</name>
</gene>
<dbReference type="RefSeq" id="WP_074373894.1">
    <property type="nucleotide sequence ID" value="NZ_AP024907.1"/>
</dbReference>
<dbReference type="OrthoDB" id="5289737at2"/>
<dbReference type="EMBL" id="FSSB01000018">
    <property type="protein sequence ID" value="SIO95403.1"/>
    <property type="molecule type" value="Genomic_DNA"/>
</dbReference>
<accession>A0A1N6M7H7</accession>
<dbReference type="AlphaFoldDB" id="A0A1N6M7H7"/>
<reference evidence="1 2" key="1">
    <citation type="submission" date="2016-12" db="EMBL/GenBank/DDBJ databases">
        <authorList>
            <person name="Song W.-J."/>
            <person name="Kurnit D.M."/>
        </authorList>
    </citation>
    <scope>NUCLEOTIDE SEQUENCE [LARGE SCALE GENOMIC DNA]</scope>
    <source>
        <strain evidence="1 2">CECT 9026</strain>
    </source>
</reference>
<dbReference type="Proteomes" id="UP000184774">
    <property type="component" value="Unassembled WGS sequence"/>
</dbReference>
<evidence type="ECO:0000313" key="1">
    <source>
        <dbReference type="EMBL" id="SIO95403.1"/>
    </source>
</evidence>
<name>A0A1N6M7H7_9VIBR</name>
<evidence type="ECO:0008006" key="3">
    <source>
        <dbReference type="Google" id="ProtNLM"/>
    </source>
</evidence>
<proteinExistence type="predicted"/>
<protein>
    <recommendedName>
        <fullName evidence="3">Transposase</fullName>
    </recommendedName>
</protein>